<feature type="transmembrane region" description="Helical" evidence="6">
    <location>
        <begin position="97"/>
        <end position="116"/>
    </location>
</feature>
<feature type="domain" description="EamA" evidence="7">
    <location>
        <begin position="7"/>
        <end position="139"/>
    </location>
</feature>
<dbReference type="InterPro" id="IPR051258">
    <property type="entry name" value="Diverse_Substrate_Transporter"/>
</dbReference>
<dbReference type="EMBL" id="JBHSEL010000048">
    <property type="protein sequence ID" value="MFC4624856.1"/>
    <property type="molecule type" value="Genomic_DNA"/>
</dbReference>
<evidence type="ECO:0000256" key="3">
    <source>
        <dbReference type="ARBA" id="ARBA00022692"/>
    </source>
</evidence>
<dbReference type="SUPFAM" id="SSF103481">
    <property type="entry name" value="Multidrug resistance efflux transporter EmrE"/>
    <property type="match status" value="2"/>
</dbReference>
<dbReference type="PANTHER" id="PTHR42920">
    <property type="entry name" value="OS03G0707200 PROTEIN-RELATED"/>
    <property type="match status" value="1"/>
</dbReference>
<evidence type="ECO:0000256" key="5">
    <source>
        <dbReference type="ARBA" id="ARBA00023136"/>
    </source>
</evidence>
<keyword evidence="2" id="KW-1003">Cell membrane</keyword>
<feature type="transmembrane region" description="Helical" evidence="6">
    <location>
        <begin position="240"/>
        <end position="259"/>
    </location>
</feature>
<feature type="transmembrane region" description="Helical" evidence="6">
    <location>
        <begin position="123"/>
        <end position="145"/>
    </location>
</feature>
<keyword evidence="5 6" id="KW-0472">Membrane</keyword>
<feature type="transmembrane region" description="Helical" evidence="6">
    <location>
        <begin position="209"/>
        <end position="228"/>
    </location>
</feature>
<gene>
    <name evidence="8" type="ORF">ACFO1V_06405</name>
</gene>
<dbReference type="Pfam" id="PF00892">
    <property type="entry name" value="EamA"/>
    <property type="match status" value="2"/>
</dbReference>
<dbReference type="Proteomes" id="UP001596042">
    <property type="component" value="Unassembled WGS sequence"/>
</dbReference>
<evidence type="ECO:0000256" key="2">
    <source>
        <dbReference type="ARBA" id="ARBA00022475"/>
    </source>
</evidence>
<proteinExistence type="predicted"/>
<dbReference type="PANTHER" id="PTHR42920:SF5">
    <property type="entry name" value="EAMA DOMAIN-CONTAINING PROTEIN"/>
    <property type="match status" value="1"/>
</dbReference>
<comment type="caution">
    <text evidence="8">The sequence shown here is derived from an EMBL/GenBank/DDBJ whole genome shotgun (WGS) entry which is preliminary data.</text>
</comment>
<evidence type="ECO:0000256" key="4">
    <source>
        <dbReference type="ARBA" id="ARBA00022989"/>
    </source>
</evidence>
<feature type="transmembrane region" description="Helical" evidence="6">
    <location>
        <begin position="265"/>
        <end position="284"/>
    </location>
</feature>
<accession>A0ABV9H6N3</accession>
<name>A0ABV9H6N3_9HYPH</name>
<keyword evidence="9" id="KW-1185">Reference proteome</keyword>
<feature type="domain" description="EamA" evidence="7">
    <location>
        <begin position="148"/>
        <end position="280"/>
    </location>
</feature>
<evidence type="ECO:0000256" key="6">
    <source>
        <dbReference type="SAM" id="Phobius"/>
    </source>
</evidence>
<keyword evidence="4 6" id="KW-1133">Transmembrane helix</keyword>
<reference evidence="9" key="1">
    <citation type="journal article" date="2019" name="Int. J. Syst. Evol. Microbiol.">
        <title>The Global Catalogue of Microorganisms (GCM) 10K type strain sequencing project: providing services to taxonomists for standard genome sequencing and annotation.</title>
        <authorList>
            <consortium name="The Broad Institute Genomics Platform"/>
            <consortium name="The Broad Institute Genome Sequencing Center for Infectious Disease"/>
            <person name="Wu L."/>
            <person name="Ma J."/>
        </authorList>
    </citation>
    <scope>NUCLEOTIDE SEQUENCE [LARGE SCALE GENOMIC DNA]</scope>
    <source>
        <strain evidence="9">CGMCC 1.15731</strain>
    </source>
</reference>
<sequence length="305" mass="32743">MTRVQANLLLLLAGIIWGMGFVAQSTAMDSIGPFFFIGVRSVIASLFILPFALVEGRRAKTRIRPGEYLSFIYVGLAFFIGLALQQIGLITTSVTNAGFLTGLYVVFVPVLGVLFFAQWPHPVVWPSAIACFVGIFLLSGGALTALQTGDYLIILGAAFWALQVILIGFANRSGRPIAISCVQFAVAAAAGLVLAVATEELNWNALMLTWKEILFTGVFSSGIAFTLQTIGQRYTTSAQAAIFLSSEALFAALFGAIFLGERISFIGFIGCGLLFIAMLAVELVPQVWKRRDEAPTPAELAEQKG</sequence>
<evidence type="ECO:0000256" key="1">
    <source>
        <dbReference type="ARBA" id="ARBA00004651"/>
    </source>
</evidence>
<evidence type="ECO:0000313" key="8">
    <source>
        <dbReference type="EMBL" id="MFC4624856.1"/>
    </source>
</evidence>
<feature type="transmembrane region" description="Helical" evidence="6">
    <location>
        <begin position="151"/>
        <end position="170"/>
    </location>
</feature>
<organism evidence="8 9">
    <name type="scientific">Daeguia caeni</name>
    <dbReference type="NCBI Taxonomy" id="439612"/>
    <lineage>
        <taxon>Bacteria</taxon>
        <taxon>Pseudomonadati</taxon>
        <taxon>Pseudomonadota</taxon>
        <taxon>Alphaproteobacteria</taxon>
        <taxon>Hyphomicrobiales</taxon>
        <taxon>Brucellaceae</taxon>
        <taxon>Daeguia</taxon>
    </lineage>
</organism>
<evidence type="ECO:0000259" key="7">
    <source>
        <dbReference type="Pfam" id="PF00892"/>
    </source>
</evidence>
<protein>
    <submittedName>
        <fullName evidence="8">DMT family transporter</fullName>
    </submittedName>
</protein>
<evidence type="ECO:0000313" key="9">
    <source>
        <dbReference type="Proteomes" id="UP001596042"/>
    </source>
</evidence>
<dbReference type="InterPro" id="IPR000620">
    <property type="entry name" value="EamA_dom"/>
</dbReference>
<feature type="transmembrane region" description="Helical" evidence="6">
    <location>
        <begin position="177"/>
        <end position="197"/>
    </location>
</feature>
<dbReference type="InterPro" id="IPR037185">
    <property type="entry name" value="EmrE-like"/>
</dbReference>
<comment type="subcellular location">
    <subcellularLocation>
        <location evidence="1">Cell membrane</location>
        <topology evidence="1">Multi-pass membrane protein</topology>
    </subcellularLocation>
</comment>
<dbReference type="RefSeq" id="WP_374832927.1">
    <property type="nucleotide sequence ID" value="NZ_JBHEEZ010000019.1"/>
</dbReference>
<feature type="transmembrane region" description="Helical" evidence="6">
    <location>
        <begin position="37"/>
        <end position="56"/>
    </location>
</feature>
<keyword evidence="3 6" id="KW-0812">Transmembrane</keyword>
<feature type="transmembrane region" description="Helical" evidence="6">
    <location>
        <begin position="68"/>
        <end position="91"/>
    </location>
</feature>